<dbReference type="InterPro" id="IPR016518">
    <property type="entry name" value="Alpha-L-fucosidase"/>
</dbReference>
<feature type="domain" description="Glycosyl hydrolase family 95 catalytic" evidence="3">
    <location>
        <begin position="295"/>
        <end position="698"/>
    </location>
</feature>
<dbReference type="PANTHER" id="PTHR31084">
    <property type="entry name" value="ALPHA-L-FUCOSIDASE 2"/>
    <property type="match status" value="1"/>
</dbReference>
<dbReference type="OrthoDB" id="9802600at2"/>
<sequence length="824" mass="91365">MILAVSVLCTVSLSCTTAKEEGNTDHKDLKLWYDRPAENWNEALPIGNGRLGAMVYGTPEKEHIQLNEETFWAGEPGNNVLPELQPLLPELRKLIYAGKHKEAEALAMKALPRHADEGNNYGMPYQTVGDLYLDFGALDGFTDYYRDLDLEKAVTTTRFTTKGTQFKRETFASLSDDVIVIRITANKGGAVSFEIGADSPQKKFNVEAQDQQLILTGTSGGVDNKEGKVKFRGVVSILPKGGELANNSHSIGVSNADEALVFISLTTNFDNYRNLDDSTLDNASQKLKNAMSKDYGELKSSHIEKYQGFFNRVKLDLGTTDSVRKPTNVRLEEFGQSNDPSLVAMYFQFGRYLLISSSQQGGQPANLQGIWNNMVSPPWDSKYTININTEMNYWPAEVTNLQEMHEPLFEMVNELSRSGKETAKGMYGARGWNVHHNTDLWRITGPVDGAHYGLWPMGGAWLSQHLWQHYLYSGDIQFLEDNYDVFKGAALFYHDILQPEPEKGWSIVVPSMSPEHSHHGGTTIAGGTTMDNQLVFDVFTNFIKTAEQLGKDEELVKAVKEKLGKLPPMQIGNWGQLQEWMHDWDDPSSGHRHVSHLYGLYPSNQISPFQHPDLFEAAKTSLVARGDKSTGWSMGWKVNLWARLLNGDRAYKLIHDQLTPAITEDGENGGTYPNLFDAHPPFQIDGNFGCTSGIAEMIVQSHDGAVHLLPALPSAWENGSVSGLRLRGGFVLEELTWENGQVKKCVIRSTIGGNLRIRSEGSLSIDGGKLAQANGTNTNAFFEVAQIKEPLVHSGEGDGKAFINDTNLYDIETVKGEAYTLVGS</sequence>
<keyword evidence="4" id="KW-0378">Hydrolase</keyword>
<dbReference type="AlphaFoldDB" id="A0A514CNX7"/>
<evidence type="ECO:0000313" key="5">
    <source>
        <dbReference type="Proteomes" id="UP000316614"/>
    </source>
</evidence>
<dbReference type="EMBL" id="CP041253">
    <property type="protein sequence ID" value="QDH81513.1"/>
    <property type="molecule type" value="Genomic_DNA"/>
</dbReference>
<feature type="domain" description="Glycosyl hydrolase family 95 N-terminal" evidence="1">
    <location>
        <begin position="31"/>
        <end position="272"/>
    </location>
</feature>
<dbReference type="Pfam" id="PF14498">
    <property type="entry name" value="Glyco_hyd_65N_2"/>
    <property type="match status" value="1"/>
</dbReference>
<dbReference type="SUPFAM" id="SSF48208">
    <property type="entry name" value="Six-hairpin glycosidases"/>
    <property type="match status" value="1"/>
</dbReference>
<dbReference type="Pfam" id="PF21307">
    <property type="entry name" value="Glyco_hydro_95_C"/>
    <property type="match status" value="1"/>
</dbReference>
<evidence type="ECO:0000259" key="2">
    <source>
        <dbReference type="Pfam" id="PF21307"/>
    </source>
</evidence>
<reference evidence="4 5" key="1">
    <citation type="submission" date="2019-06" db="EMBL/GenBank/DDBJ databases">
        <title>Echinicola alkalisoli sp. nov. isolated from saline soil.</title>
        <authorList>
            <person name="Sun J.-Q."/>
            <person name="Xu L."/>
        </authorList>
    </citation>
    <scope>NUCLEOTIDE SEQUENCE [LARGE SCALE GENOMIC DNA]</scope>
    <source>
        <strain evidence="4 5">LN3S3</strain>
    </source>
</reference>
<dbReference type="InterPro" id="IPR054363">
    <property type="entry name" value="GH95_cat"/>
</dbReference>
<dbReference type="GO" id="GO:0004560">
    <property type="term" value="F:alpha-L-fucosidase activity"/>
    <property type="evidence" value="ECO:0007669"/>
    <property type="project" value="InterPro"/>
</dbReference>
<dbReference type="PIRSF" id="PIRSF007663">
    <property type="entry name" value="UCP007663"/>
    <property type="match status" value="1"/>
</dbReference>
<dbReference type="PANTHER" id="PTHR31084:SF0">
    <property type="entry name" value="ALPHA-L-FUCOSIDASE 2"/>
    <property type="match status" value="1"/>
</dbReference>
<gene>
    <name evidence="4" type="ORF">FKX85_06735</name>
</gene>
<dbReference type="KEGG" id="echi:FKX85_06735"/>
<feature type="domain" description="Alpha fucosidase A-like C-terminal" evidence="2">
    <location>
        <begin position="700"/>
        <end position="771"/>
    </location>
</feature>
<name>A0A514CNX7_9BACT</name>
<accession>A0A514CNX7</accession>
<evidence type="ECO:0000259" key="1">
    <source>
        <dbReference type="Pfam" id="PF14498"/>
    </source>
</evidence>
<dbReference type="InterPro" id="IPR008928">
    <property type="entry name" value="6-hairpin_glycosidase_sf"/>
</dbReference>
<dbReference type="InterPro" id="IPR012341">
    <property type="entry name" value="6hp_glycosidase-like_sf"/>
</dbReference>
<protein>
    <submittedName>
        <fullName evidence="4">Glycoside hydrolase family 95 protein</fullName>
    </submittedName>
</protein>
<dbReference type="Pfam" id="PF22124">
    <property type="entry name" value="Glyco_hydro_95_cat"/>
    <property type="match status" value="1"/>
</dbReference>
<dbReference type="InterPro" id="IPR049053">
    <property type="entry name" value="AFCA-like_C"/>
</dbReference>
<organism evidence="4 5">
    <name type="scientific">Echinicola soli</name>
    <dbReference type="NCBI Taxonomy" id="2591634"/>
    <lineage>
        <taxon>Bacteria</taxon>
        <taxon>Pseudomonadati</taxon>
        <taxon>Bacteroidota</taxon>
        <taxon>Cytophagia</taxon>
        <taxon>Cytophagales</taxon>
        <taxon>Cyclobacteriaceae</taxon>
        <taxon>Echinicola</taxon>
    </lineage>
</organism>
<dbReference type="FunFam" id="1.50.10.10:FF:000028">
    <property type="entry name" value="Alpha-L-fucosidase 2"/>
    <property type="match status" value="1"/>
</dbReference>
<dbReference type="Proteomes" id="UP000316614">
    <property type="component" value="Chromosome"/>
</dbReference>
<proteinExistence type="predicted"/>
<evidence type="ECO:0000259" key="3">
    <source>
        <dbReference type="Pfam" id="PF22124"/>
    </source>
</evidence>
<dbReference type="InterPro" id="IPR027414">
    <property type="entry name" value="GH95_N_dom"/>
</dbReference>
<dbReference type="GO" id="GO:0005975">
    <property type="term" value="P:carbohydrate metabolic process"/>
    <property type="evidence" value="ECO:0007669"/>
    <property type="project" value="InterPro"/>
</dbReference>
<dbReference type="Gene3D" id="1.50.10.10">
    <property type="match status" value="1"/>
</dbReference>
<keyword evidence="5" id="KW-1185">Reference proteome</keyword>
<evidence type="ECO:0000313" key="4">
    <source>
        <dbReference type="EMBL" id="QDH81513.1"/>
    </source>
</evidence>